<gene>
    <name evidence="1" type="ORF">K3G42_031818</name>
</gene>
<organism evidence="1 2">
    <name type="scientific">Sphaerodactylus townsendi</name>
    <dbReference type="NCBI Taxonomy" id="933632"/>
    <lineage>
        <taxon>Eukaryota</taxon>
        <taxon>Metazoa</taxon>
        <taxon>Chordata</taxon>
        <taxon>Craniata</taxon>
        <taxon>Vertebrata</taxon>
        <taxon>Euteleostomi</taxon>
        <taxon>Lepidosauria</taxon>
        <taxon>Squamata</taxon>
        <taxon>Bifurcata</taxon>
        <taxon>Gekkota</taxon>
        <taxon>Sphaerodactylidae</taxon>
        <taxon>Sphaerodactylus</taxon>
    </lineage>
</organism>
<sequence length="400" mass="43049">MAKIPATDNTVEAIQEAEEPNEESKNEQQESGTTHQVIEDDDTVKTLWGGEEMEPPLAPDTKRSTSGVKGSSRKHSLRSVHLSQRSQQPSSCQSLLNPKVLQQPPSIDPGVKGSVAWLSQRTGKEMKCKSNQTSSVWERKPLAEILLTSSKTPQGSEGTEKDKIDAMEAITPVQGTETKPDATKGSVHSVQLLEVAEGQGGNPSPVKQESEHGQQPEELSQVQPPNKAMMEGDIKLISKKTGKELKCSLNQTSLLWEKKPLAEILHPPSPKTQSPEKVNVAPEVAEIKQETVQEDSPSTPQLEEQESQHGSQQLEESKHDDGQEAPEEAPEAPEEAPEAAPEAQEEAPEAPEEAPEAAPEAAPEEAPEVAPEAAPEEAPEAQEEAPEAAPEAASEEAPES</sequence>
<proteinExistence type="predicted"/>
<keyword evidence="2" id="KW-1185">Reference proteome</keyword>
<reference evidence="1" key="1">
    <citation type="submission" date="2021-08" db="EMBL/GenBank/DDBJ databases">
        <title>The first chromosome-level gecko genome reveals the dynamic sex chromosomes of Neotropical dwarf geckos (Sphaerodactylidae: Sphaerodactylus).</title>
        <authorList>
            <person name="Pinto B.J."/>
            <person name="Keating S.E."/>
            <person name="Gamble T."/>
        </authorList>
    </citation>
    <scope>NUCLEOTIDE SEQUENCE</scope>
    <source>
        <strain evidence="1">TG3544</strain>
    </source>
</reference>
<dbReference type="EMBL" id="CM037615">
    <property type="protein sequence ID" value="KAH8014799.1"/>
    <property type="molecule type" value="Genomic_DNA"/>
</dbReference>
<evidence type="ECO:0000313" key="1">
    <source>
        <dbReference type="EMBL" id="KAH8014799.1"/>
    </source>
</evidence>
<accession>A0ACB8G5K5</accession>
<dbReference type="Proteomes" id="UP000827872">
    <property type="component" value="Linkage Group LG02"/>
</dbReference>
<protein>
    <submittedName>
        <fullName evidence="1">Uncharacterized protein</fullName>
    </submittedName>
</protein>
<evidence type="ECO:0000313" key="2">
    <source>
        <dbReference type="Proteomes" id="UP000827872"/>
    </source>
</evidence>
<name>A0ACB8G5K5_9SAUR</name>
<comment type="caution">
    <text evidence="1">The sequence shown here is derived from an EMBL/GenBank/DDBJ whole genome shotgun (WGS) entry which is preliminary data.</text>
</comment>